<dbReference type="GO" id="GO:0006895">
    <property type="term" value="P:Golgi to endosome transport"/>
    <property type="evidence" value="ECO:0007669"/>
    <property type="project" value="InterPro"/>
</dbReference>
<dbReference type="PANTHER" id="PTHR14042:SF24">
    <property type="entry name" value="PROTEIN DOPEY-1 HOMOLOG"/>
    <property type="match status" value="1"/>
</dbReference>
<name>A0A8J1XJQ3_OWEFU</name>
<comment type="caution">
    <text evidence="2">The sequence shown here is derived from an EMBL/GenBank/DDBJ whole genome shotgun (WGS) entry which is preliminary data.</text>
</comment>
<dbReference type="GO" id="GO:0005768">
    <property type="term" value="C:endosome"/>
    <property type="evidence" value="ECO:0007669"/>
    <property type="project" value="TreeGrafter"/>
</dbReference>
<dbReference type="InterPro" id="IPR056457">
    <property type="entry name" value="DOP1_C"/>
</dbReference>
<evidence type="ECO:0000313" key="3">
    <source>
        <dbReference type="Proteomes" id="UP000749559"/>
    </source>
</evidence>
<keyword evidence="3" id="KW-1185">Reference proteome</keyword>
<dbReference type="GO" id="GO:0005829">
    <property type="term" value="C:cytosol"/>
    <property type="evidence" value="ECO:0007669"/>
    <property type="project" value="GOC"/>
</dbReference>
<accession>A0A8J1XJQ3</accession>
<protein>
    <recommendedName>
        <fullName evidence="1">DOP1-like C-terminal domain-containing protein</fullName>
    </recommendedName>
</protein>
<dbReference type="Proteomes" id="UP000749559">
    <property type="component" value="Unassembled WGS sequence"/>
</dbReference>
<reference evidence="2" key="1">
    <citation type="submission" date="2022-03" db="EMBL/GenBank/DDBJ databases">
        <authorList>
            <person name="Martin C."/>
        </authorList>
    </citation>
    <scope>NUCLEOTIDE SEQUENCE</scope>
</reference>
<dbReference type="GO" id="GO:0005802">
    <property type="term" value="C:trans-Golgi network"/>
    <property type="evidence" value="ECO:0007669"/>
    <property type="project" value="TreeGrafter"/>
</dbReference>
<gene>
    <name evidence="2" type="ORF">OFUS_LOCUS22930</name>
</gene>
<dbReference type="AlphaFoldDB" id="A0A8J1XJQ3"/>
<proteinExistence type="predicted"/>
<dbReference type="OrthoDB" id="297643at2759"/>
<dbReference type="PANTHER" id="PTHR14042">
    <property type="entry name" value="DOPEY-RELATED"/>
    <property type="match status" value="1"/>
</dbReference>
<sequence>MSRQPFWIFRAKILSVKSCLRVFRANLSRVALDPSWAQSNGLNAQNNPAWLHLYLAACKLLDLALVLPADALPQFQLYRWAFTGEGQEIRRSNKKEKPGFIPHLTRIAKAINKKFEMKSNIPKREPGRPLLNMSSIRSLQELQPFFNALVKTNEKREHSYTPTSQSGAIRRPPKSKSLPDFGQYTGDPLLAEACTNSQQYIEHIIERDFIEMLPKN</sequence>
<organism evidence="2 3">
    <name type="scientific">Owenia fusiformis</name>
    <name type="common">Polychaete worm</name>
    <dbReference type="NCBI Taxonomy" id="6347"/>
    <lineage>
        <taxon>Eukaryota</taxon>
        <taxon>Metazoa</taxon>
        <taxon>Spiralia</taxon>
        <taxon>Lophotrochozoa</taxon>
        <taxon>Annelida</taxon>
        <taxon>Polychaeta</taxon>
        <taxon>Sedentaria</taxon>
        <taxon>Canalipalpata</taxon>
        <taxon>Sabellida</taxon>
        <taxon>Oweniida</taxon>
        <taxon>Oweniidae</taxon>
        <taxon>Owenia</taxon>
    </lineage>
</organism>
<evidence type="ECO:0000313" key="2">
    <source>
        <dbReference type="EMBL" id="CAH1798847.1"/>
    </source>
</evidence>
<dbReference type="InterPro" id="IPR040314">
    <property type="entry name" value="DOP1"/>
</dbReference>
<evidence type="ECO:0000259" key="1">
    <source>
        <dbReference type="Pfam" id="PF24598"/>
    </source>
</evidence>
<feature type="domain" description="DOP1-like C-terminal" evidence="1">
    <location>
        <begin position="48"/>
        <end position="149"/>
    </location>
</feature>
<dbReference type="Pfam" id="PF24598">
    <property type="entry name" value="DOP1_C"/>
    <property type="match status" value="1"/>
</dbReference>
<dbReference type="EMBL" id="CAIIXF020000011">
    <property type="protein sequence ID" value="CAH1798847.1"/>
    <property type="molecule type" value="Genomic_DNA"/>
</dbReference>